<evidence type="ECO:0000313" key="3">
    <source>
        <dbReference type="Proteomes" id="UP000274661"/>
    </source>
</evidence>
<sequence>MDTDDDSRLTGDFEEAFRAKSRRRHRRARRSNLLRALALALALIGAIAAGLWWAQLALE</sequence>
<proteinExistence type="predicted"/>
<evidence type="ECO:0000256" key="1">
    <source>
        <dbReference type="SAM" id="Phobius"/>
    </source>
</evidence>
<protein>
    <submittedName>
        <fullName evidence="2">Uncharacterized protein</fullName>
    </submittedName>
</protein>
<reference evidence="2 3" key="1">
    <citation type="submission" date="2018-12" db="EMBL/GenBank/DDBJ databases">
        <title>Sphingomonas sp. HMF7854 Genome sequencing and assembly.</title>
        <authorList>
            <person name="Cha I."/>
            <person name="Kang H."/>
            <person name="Kim H."/>
            <person name="Kang J."/>
            <person name="Joh K."/>
        </authorList>
    </citation>
    <scope>NUCLEOTIDE SEQUENCE [LARGE SCALE GENOMIC DNA]</scope>
    <source>
        <strain evidence="2 3">HMF7854</strain>
    </source>
</reference>
<dbReference type="AlphaFoldDB" id="A0A429V8L5"/>
<dbReference type="EMBL" id="RWJF01000001">
    <property type="protein sequence ID" value="RST30268.1"/>
    <property type="molecule type" value="Genomic_DNA"/>
</dbReference>
<evidence type="ECO:0000313" key="2">
    <source>
        <dbReference type="EMBL" id="RST30268.1"/>
    </source>
</evidence>
<accession>A0A429V8L5</accession>
<feature type="transmembrane region" description="Helical" evidence="1">
    <location>
        <begin position="32"/>
        <end position="54"/>
    </location>
</feature>
<gene>
    <name evidence="2" type="ORF">HMF7854_05090</name>
</gene>
<keyword evidence="1" id="KW-0812">Transmembrane</keyword>
<keyword evidence="1" id="KW-1133">Transmembrane helix</keyword>
<dbReference type="RefSeq" id="WP_126718099.1">
    <property type="nucleotide sequence ID" value="NZ_RWJF01000001.1"/>
</dbReference>
<organism evidence="2 3">
    <name type="scientific">Sphingomonas ginkgonis</name>
    <dbReference type="NCBI Taxonomy" id="2315330"/>
    <lineage>
        <taxon>Bacteria</taxon>
        <taxon>Pseudomonadati</taxon>
        <taxon>Pseudomonadota</taxon>
        <taxon>Alphaproteobacteria</taxon>
        <taxon>Sphingomonadales</taxon>
        <taxon>Sphingomonadaceae</taxon>
        <taxon>Sphingomonas</taxon>
    </lineage>
</organism>
<comment type="caution">
    <text evidence="2">The sequence shown here is derived from an EMBL/GenBank/DDBJ whole genome shotgun (WGS) entry which is preliminary data.</text>
</comment>
<name>A0A429V8L5_9SPHN</name>
<dbReference type="Proteomes" id="UP000274661">
    <property type="component" value="Unassembled WGS sequence"/>
</dbReference>
<keyword evidence="1" id="KW-0472">Membrane</keyword>
<keyword evidence="3" id="KW-1185">Reference proteome</keyword>